<dbReference type="InterPro" id="IPR005024">
    <property type="entry name" value="Snf7_fam"/>
</dbReference>
<reference evidence="9 10" key="1">
    <citation type="submission" date="2017-03" db="EMBL/GenBank/DDBJ databases">
        <title>Genomes of endolithic fungi from Antarctica.</title>
        <authorList>
            <person name="Coleine C."/>
            <person name="Masonjones S."/>
            <person name="Stajich J.E."/>
        </authorList>
    </citation>
    <scope>NUCLEOTIDE SEQUENCE [LARGE SCALE GENOMIC DNA]</scope>
    <source>
        <strain evidence="9 10">CCFEE 5187</strain>
    </source>
</reference>
<dbReference type="OrthoDB" id="10266568at2759"/>
<feature type="compositionally biased region" description="Basic and acidic residues" evidence="7">
    <location>
        <begin position="360"/>
        <end position="369"/>
    </location>
</feature>
<dbReference type="SUPFAM" id="SSF47113">
    <property type="entry name" value="Histone-fold"/>
    <property type="match status" value="1"/>
</dbReference>
<evidence type="ECO:0000313" key="9">
    <source>
        <dbReference type="EMBL" id="TKA64266.1"/>
    </source>
</evidence>
<dbReference type="Proteomes" id="UP000308768">
    <property type="component" value="Unassembled WGS sequence"/>
</dbReference>
<evidence type="ECO:0000256" key="5">
    <source>
        <dbReference type="ARBA" id="ARBA00072420"/>
    </source>
</evidence>
<dbReference type="AlphaFoldDB" id="A0A4U0WPC3"/>
<accession>A0A4U0WPC3</accession>
<proteinExistence type="predicted"/>
<gene>
    <name evidence="9" type="ORF">B0A49_05359</name>
</gene>
<comment type="subunit">
    <text evidence="4">Forms the NCT transcriptional regulatory complex with nctA and mot1.</text>
</comment>
<dbReference type="FunFam" id="1.10.20.10:FF:000019">
    <property type="entry name" value="Negative cofactor 2 beta"/>
    <property type="match status" value="1"/>
</dbReference>
<dbReference type="GO" id="GO:0046982">
    <property type="term" value="F:protein heterodimerization activity"/>
    <property type="evidence" value="ECO:0007669"/>
    <property type="project" value="InterPro"/>
</dbReference>
<feature type="region of interest" description="Disordered" evidence="7">
    <location>
        <begin position="339"/>
        <end position="369"/>
    </location>
</feature>
<dbReference type="InterPro" id="IPR003958">
    <property type="entry name" value="CBFA_NFYB_domain"/>
</dbReference>
<evidence type="ECO:0000256" key="3">
    <source>
        <dbReference type="ARBA" id="ARBA00053814"/>
    </source>
</evidence>
<dbReference type="GO" id="GO:0000122">
    <property type="term" value="P:negative regulation of transcription by RNA polymerase II"/>
    <property type="evidence" value="ECO:0007669"/>
    <property type="project" value="InterPro"/>
</dbReference>
<evidence type="ECO:0000256" key="6">
    <source>
        <dbReference type="ARBA" id="ARBA00079659"/>
    </source>
</evidence>
<dbReference type="STRING" id="331657.A0A4U0WPC3"/>
<dbReference type="Pfam" id="PF00808">
    <property type="entry name" value="CBFD_NFYB_HMF"/>
    <property type="match status" value="1"/>
</dbReference>
<name>A0A4U0WPC3_9PEZI</name>
<dbReference type="Pfam" id="PF03357">
    <property type="entry name" value="Snf7"/>
    <property type="match status" value="1"/>
</dbReference>
<evidence type="ECO:0000259" key="8">
    <source>
        <dbReference type="Pfam" id="PF00808"/>
    </source>
</evidence>
<keyword evidence="2" id="KW-0539">Nucleus</keyword>
<organism evidence="9 10">
    <name type="scientific">Cryomyces minteri</name>
    <dbReference type="NCBI Taxonomy" id="331657"/>
    <lineage>
        <taxon>Eukaryota</taxon>
        <taxon>Fungi</taxon>
        <taxon>Dikarya</taxon>
        <taxon>Ascomycota</taxon>
        <taxon>Pezizomycotina</taxon>
        <taxon>Dothideomycetes</taxon>
        <taxon>Dothideomycetes incertae sedis</taxon>
        <taxon>Cryomyces</taxon>
    </lineage>
</organism>
<dbReference type="EMBL" id="NAJN01001290">
    <property type="protein sequence ID" value="TKA64266.1"/>
    <property type="molecule type" value="Genomic_DNA"/>
</dbReference>
<dbReference type="GO" id="GO:0007034">
    <property type="term" value="P:vacuolar transport"/>
    <property type="evidence" value="ECO:0007669"/>
    <property type="project" value="InterPro"/>
</dbReference>
<dbReference type="GO" id="GO:0017025">
    <property type="term" value="F:TBP-class protein binding"/>
    <property type="evidence" value="ECO:0007669"/>
    <property type="project" value="TreeGrafter"/>
</dbReference>
<keyword evidence="10" id="KW-1185">Reference proteome</keyword>
<feature type="domain" description="Transcription factor CBF/NF-Y/archaeal histone" evidence="8">
    <location>
        <begin position="13"/>
        <end position="79"/>
    </location>
</feature>
<sequence length="369" mass="41272">MSDREFGSNEDLSLPKATVQKIINEVLASDTGMTFAKDSRDLLIECCVEFITMISSEANEIAEKEAKKTISCEHIQAALERLEFGDYVKDILEVASQHKQQQVTREKKQSKLEQSGLSEEELLRQQQELFRSATDKFNTVLALDFKQHLLNTTMSGLEKALFNLKVSRDLFHNPHHPALTPVKFTAKQLNRQAAKAGKDEQTEKAKLKKAIQQNHSDIAKIYAQNAIRKQNEKLNLLRLASRIDAVSSRVQTAVTMRQVTGSMANVVKGMDSAMKAMDLEKISAVMDRFETQFEDLDVATGYYENATSQATAVGTPQEDVDRLMSQVADEAGVELHQEMAAATPAKEVKTGPTEQQEDVLGERLRALRN</sequence>
<dbReference type="GO" id="GO:0051123">
    <property type="term" value="P:RNA polymerase II preinitiation complex assembly"/>
    <property type="evidence" value="ECO:0007669"/>
    <property type="project" value="TreeGrafter"/>
</dbReference>
<dbReference type="InterPro" id="IPR009072">
    <property type="entry name" value="Histone-fold"/>
</dbReference>
<evidence type="ECO:0000313" key="10">
    <source>
        <dbReference type="Proteomes" id="UP000308768"/>
    </source>
</evidence>
<dbReference type="PANTHER" id="PTHR46138">
    <property type="entry name" value="PROTEIN DR1"/>
    <property type="match status" value="1"/>
</dbReference>
<evidence type="ECO:0000256" key="4">
    <source>
        <dbReference type="ARBA" id="ARBA00065193"/>
    </source>
</evidence>
<comment type="subcellular location">
    <subcellularLocation>
        <location evidence="1">Nucleus</location>
    </subcellularLocation>
</comment>
<dbReference type="Gene3D" id="1.10.20.10">
    <property type="entry name" value="Histone, subunit A"/>
    <property type="match status" value="1"/>
</dbReference>
<dbReference type="PANTHER" id="PTHR46138:SF1">
    <property type="entry name" value="PROTEIN DR1"/>
    <property type="match status" value="1"/>
</dbReference>
<dbReference type="CDD" id="cd22905">
    <property type="entry name" value="HFD_Dr1"/>
    <property type="match status" value="1"/>
</dbReference>
<comment type="function">
    <text evidence="3">Part of the NCT transcriptional regulatory complex that acts as a key regulator of ergosterol biosynthesis and the azole exporter cdr1B. The NCT complex binds the promoters of genes linked to azole susceptibility, and especially represses the expression of cdr1B transporter.</text>
</comment>
<dbReference type="Gene3D" id="6.10.140.1230">
    <property type="match status" value="1"/>
</dbReference>
<dbReference type="InterPro" id="IPR042225">
    <property type="entry name" value="Ncb2"/>
</dbReference>
<evidence type="ECO:0000256" key="1">
    <source>
        <dbReference type="ARBA" id="ARBA00004123"/>
    </source>
</evidence>
<evidence type="ECO:0000256" key="2">
    <source>
        <dbReference type="ARBA" id="ARBA00023242"/>
    </source>
</evidence>
<evidence type="ECO:0000256" key="7">
    <source>
        <dbReference type="SAM" id="MobiDB-lite"/>
    </source>
</evidence>
<protein>
    <recommendedName>
        <fullName evidence="5">NCT transcriptional regulatory complex subunit B</fullName>
    </recommendedName>
    <alternativeName>
        <fullName evidence="6">Negative cofactor 2 B</fullName>
    </alternativeName>
</protein>
<dbReference type="GO" id="GO:0016251">
    <property type="term" value="F:RNA polymerase II general transcription initiation factor activity"/>
    <property type="evidence" value="ECO:0007669"/>
    <property type="project" value="TreeGrafter"/>
</dbReference>
<dbReference type="GO" id="GO:0017054">
    <property type="term" value="C:negative cofactor 2 complex"/>
    <property type="evidence" value="ECO:0007669"/>
    <property type="project" value="InterPro"/>
</dbReference>
<comment type="caution">
    <text evidence="9">The sequence shown here is derived from an EMBL/GenBank/DDBJ whole genome shotgun (WGS) entry which is preliminary data.</text>
</comment>